<evidence type="ECO:0000313" key="8">
    <source>
        <dbReference type="EMBL" id="MFD2519655.1"/>
    </source>
</evidence>
<evidence type="ECO:0000256" key="6">
    <source>
        <dbReference type="ARBA" id="ARBA00035023"/>
    </source>
</evidence>
<dbReference type="PANTHER" id="PTHR31136">
    <property type="entry name" value="DUF1338 DOMAIN-CONTAINING PROTEIN"/>
    <property type="match status" value="1"/>
</dbReference>
<reference evidence="9" key="1">
    <citation type="journal article" date="2019" name="Int. J. Syst. Evol. Microbiol.">
        <title>The Global Catalogue of Microorganisms (GCM) 10K type strain sequencing project: providing services to taxonomists for standard genome sequencing and annotation.</title>
        <authorList>
            <consortium name="The Broad Institute Genomics Platform"/>
            <consortium name="The Broad Institute Genome Sequencing Center for Infectious Disease"/>
            <person name="Wu L."/>
            <person name="Ma J."/>
        </authorList>
    </citation>
    <scope>NUCLEOTIDE SEQUENCE [LARGE SCALE GENOMIC DNA]</scope>
    <source>
        <strain evidence="9">KCTC 52344</strain>
    </source>
</reference>
<gene>
    <name evidence="8" type="ORF">ACFSR2_02085</name>
</gene>
<evidence type="ECO:0000256" key="7">
    <source>
        <dbReference type="ARBA" id="ARBA00035045"/>
    </source>
</evidence>
<evidence type="ECO:0000256" key="2">
    <source>
        <dbReference type="ARBA" id="ARBA00022964"/>
    </source>
</evidence>
<keyword evidence="9" id="KW-1185">Reference proteome</keyword>
<dbReference type="Proteomes" id="UP001597510">
    <property type="component" value="Unassembled WGS sequence"/>
</dbReference>
<keyword evidence="2" id="KW-0223">Dioxygenase</keyword>
<dbReference type="Gene3D" id="3.10.180.50">
    <property type="match status" value="1"/>
</dbReference>
<accession>A0ABW5J3Z8</accession>
<dbReference type="InterPro" id="IPR009770">
    <property type="entry name" value="HGLS"/>
</dbReference>
<dbReference type="PANTHER" id="PTHR31136:SF5">
    <property type="entry name" value="2-OXOADIPATE DIOXYGENASE_DECARBOXYLASE, CHLOROPLASTIC"/>
    <property type="match status" value="1"/>
</dbReference>
<name>A0ABW5J3Z8_9BACT</name>
<sequence>MNTNTATLEYVLDGLMRRYRERVPDVEKVSDAMIADGIIANAGEIENDHIAFRTMGVPQLGIKSFEKIFLHLGYEKRDYFYFEGKKLDAYWFSPPKPEYPRIFVSELRVNDLSQQVQAIIRTYTDEVKSDPVDALDLNDGAAIDAFLHQPLWRIPTWEDYSTLLKESEYAAWVIYNRYYLNHYTISVHNLKDGYNSIQEFNDFLEKTGIKLNDSGGKIKISPDGGLLQSSTVAEIIDAEFAGGETHPISGSYVEFAERKVLPQFQHLKPSEIKREHRREGFEAGNADKIFESTFTSQTVKRKAKASEM</sequence>
<dbReference type="CDD" id="cd16350">
    <property type="entry name" value="VOC_like"/>
    <property type="match status" value="1"/>
</dbReference>
<keyword evidence="4" id="KW-0408">Iron</keyword>
<proteinExistence type="inferred from homology"/>
<comment type="caution">
    <text evidence="8">The sequence shown here is derived from an EMBL/GenBank/DDBJ whole genome shotgun (WGS) entry which is preliminary data.</text>
</comment>
<evidence type="ECO:0000256" key="5">
    <source>
        <dbReference type="ARBA" id="ARBA00035013"/>
    </source>
</evidence>
<dbReference type="SMART" id="SM01150">
    <property type="entry name" value="DUF1338"/>
    <property type="match status" value="1"/>
</dbReference>
<dbReference type="EMBL" id="JBHULC010000003">
    <property type="protein sequence ID" value="MFD2519655.1"/>
    <property type="molecule type" value="Genomic_DNA"/>
</dbReference>
<evidence type="ECO:0000256" key="1">
    <source>
        <dbReference type="ARBA" id="ARBA00001954"/>
    </source>
</evidence>
<dbReference type="EC" id="1.13.11.93" evidence="6"/>
<organism evidence="8 9">
    <name type="scientific">Emticicia soli</name>
    <dbReference type="NCBI Taxonomy" id="2027878"/>
    <lineage>
        <taxon>Bacteria</taxon>
        <taxon>Pseudomonadati</taxon>
        <taxon>Bacteroidota</taxon>
        <taxon>Cytophagia</taxon>
        <taxon>Cytophagales</taxon>
        <taxon>Leadbetterellaceae</taxon>
        <taxon>Emticicia</taxon>
    </lineage>
</organism>
<evidence type="ECO:0000256" key="3">
    <source>
        <dbReference type="ARBA" id="ARBA00023002"/>
    </source>
</evidence>
<keyword evidence="3" id="KW-0560">Oxidoreductase</keyword>
<dbReference type="Pfam" id="PF07063">
    <property type="entry name" value="HGLS"/>
    <property type="match status" value="1"/>
</dbReference>
<evidence type="ECO:0000256" key="4">
    <source>
        <dbReference type="ARBA" id="ARBA00023004"/>
    </source>
</evidence>
<evidence type="ECO:0000313" key="9">
    <source>
        <dbReference type="Proteomes" id="UP001597510"/>
    </source>
</evidence>
<dbReference type="RefSeq" id="WP_340236513.1">
    <property type="nucleotide sequence ID" value="NZ_JBBEWC010000006.1"/>
</dbReference>
<comment type="cofactor">
    <cofactor evidence="1">
        <name>Fe(2+)</name>
        <dbReference type="ChEBI" id="CHEBI:29033"/>
    </cofactor>
</comment>
<comment type="similarity">
    <text evidence="5">Belongs to the 2-oxoadipate dioxygenase/decarboxylase family.</text>
</comment>
<protein>
    <recommendedName>
        <fullName evidence="6">2-oxoadipate dioxygenase/decarboxylase</fullName>
        <ecNumber evidence="6">1.13.11.93</ecNumber>
    </recommendedName>
    <alternativeName>
        <fullName evidence="7">2-hydroxyglutarate synthase</fullName>
    </alternativeName>
</protein>